<evidence type="ECO:0000313" key="1">
    <source>
        <dbReference type="EMBL" id="GHH73263.1"/>
    </source>
</evidence>
<dbReference type="Proteomes" id="UP000617734">
    <property type="component" value="Unassembled WGS sequence"/>
</dbReference>
<dbReference type="GeneID" id="95354129"/>
<sequence>MRPHWSDEEEDDDDLTGTMVRPYTITRGRTAPERDDLTLITVLTTVQDGPRAEFGRPGRTPRGLQPEHRLILDRCRRPAAVAEVAAGLNLPISVTKILLGDLIAQGLLLARAPLSVAAGGGGVNLGLLTAVREGLRRL</sequence>
<dbReference type="RefSeq" id="WP_373311225.1">
    <property type="nucleotide sequence ID" value="NZ_BNBO01000019.1"/>
</dbReference>
<dbReference type="Pfam" id="PF05331">
    <property type="entry name" value="DUF742"/>
    <property type="match status" value="1"/>
</dbReference>
<gene>
    <name evidence="1" type="ORF">GCM10018781_37190</name>
</gene>
<proteinExistence type="predicted"/>
<dbReference type="InterPro" id="IPR007995">
    <property type="entry name" value="DUF742"/>
</dbReference>
<protein>
    <recommendedName>
        <fullName evidence="3">DUF742 domain-containing protein</fullName>
    </recommendedName>
</protein>
<keyword evidence="2" id="KW-1185">Reference proteome</keyword>
<reference evidence="1" key="2">
    <citation type="submission" date="2020-09" db="EMBL/GenBank/DDBJ databases">
        <authorList>
            <person name="Sun Q."/>
            <person name="Ohkuma M."/>
        </authorList>
    </citation>
    <scope>NUCLEOTIDE SEQUENCE</scope>
    <source>
        <strain evidence="1">JCM 4646</strain>
    </source>
</reference>
<dbReference type="AlphaFoldDB" id="A0A919FWB8"/>
<comment type="caution">
    <text evidence="1">The sequence shown here is derived from an EMBL/GenBank/DDBJ whole genome shotgun (WGS) entry which is preliminary data.</text>
</comment>
<reference evidence="1" key="1">
    <citation type="journal article" date="2014" name="Int. J. Syst. Evol. Microbiol.">
        <title>Complete genome sequence of Corynebacterium casei LMG S-19264T (=DSM 44701T), isolated from a smear-ripened cheese.</title>
        <authorList>
            <consortium name="US DOE Joint Genome Institute (JGI-PGF)"/>
            <person name="Walter F."/>
            <person name="Albersmeier A."/>
            <person name="Kalinowski J."/>
            <person name="Ruckert C."/>
        </authorList>
    </citation>
    <scope>NUCLEOTIDE SEQUENCE</scope>
    <source>
        <strain evidence="1">JCM 4646</strain>
    </source>
</reference>
<evidence type="ECO:0000313" key="2">
    <source>
        <dbReference type="Proteomes" id="UP000617734"/>
    </source>
</evidence>
<name>A0A919FWB8_9ACTN</name>
<dbReference type="PANTHER" id="PTHR36221">
    <property type="entry name" value="DUF742 DOMAIN-CONTAINING PROTEIN"/>
    <property type="match status" value="1"/>
</dbReference>
<accession>A0A919FWB8</accession>
<evidence type="ECO:0008006" key="3">
    <source>
        <dbReference type="Google" id="ProtNLM"/>
    </source>
</evidence>
<dbReference type="EMBL" id="BNBO01000019">
    <property type="protein sequence ID" value="GHH73263.1"/>
    <property type="molecule type" value="Genomic_DNA"/>
</dbReference>
<dbReference type="PANTHER" id="PTHR36221:SF1">
    <property type="entry name" value="DUF742 DOMAIN-CONTAINING PROTEIN"/>
    <property type="match status" value="1"/>
</dbReference>
<organism evidence="1 2">
    <name type="scientific">Kitasatospora indigofera</name>
    <dbReference type="NCBI Taxonomy" id="67307"/>
    <lineage>
        <taxon>Bacteria</taxon>
        <taxon>Bacillati</taxon>
        <taxon>Actinomycetota</taxon>
        <taxon>Actinomycetes</taxon>
        <taxon>Kitasatosporales</taxon>
        <taxon>Streptomycetaceae</taxon>
        <taxon>Kitasatospora</taxon>
    </lineage>
</organism>